<reference evidence="1" key="1">
    <citation type="submission" date="2025-05" db="UniProtKB">
        <authorList>
            <consortium name="EnsemblMetazoa"/>
        </authorList>
    </citation>
    <scope>IDENTIFICATION</scope>
</reference>
<name>A0ABM5KEN1_DIAVI</name>
<dbReference type="GeneID" id="126885900"/>
<sequence length="176" mass="20063">MIDMCLYFIVFWKETTFLPPGVSTTLKSPAIQQRGPCHQGCNHITKTATTNIRRPGGIQHLQPQSPLQNQQQYHTTSRRYLQLPKAISIIQNFFWKETTFLPPGVSTTLKSPAIQQRGPCHQGCNHITKTATTNIRRPGGIQHLQPQSPLQNQQQYHTTSRRYHQLPKAISIIQNC</sequence>
<organism evidence="1 2">
    <name type="scientific">Diabrotica virgifera virgifera</name>
    <name type="common">western corn rootworm</name>
    <dbReference type="NCBI Taxonomy" id="50390"/>
    <lineage>
        <taxon>Eukaryota</taxon>
        <taxon>Metazoa</taxon>
        <taxon>Ecdysozoa</taxon>
        <taxon>Arthropoda</taxon>
        <taxon>Hexapoda</taxon>
        <taxon>Insecta</taxon>
        <taxon>Pterygota</taxon>
        <taxon>Neoptera</taxon>
        <taxon>Endopterygota</taxon>
        <taxon>Coleoptera</taxon>
        <taxon>Polyphaga</taxon>
        <taxon>Cucujiformia</taxon>
        <taxon>Chrysomeloidea</taxon>
        <taxon>Chrysomelidae</taxon>
        <taxon>Galerucinae</taxon>
        <taxon>Diabroticina</taxon>
        <taxon>Diabroticites</taxon>
        <taxon>Diabrotica</taxon>
    </lineage>
</organism>
<accession>A0ABM5KEN1</accession>
<protein>
    <submittedName>
        <fullName evidence="1">Uncharacterized protein</fullName>
    </submittedName>
</protein>
<dbReference type="Proteomes" id="UP001652700">
    <property type="component" value="Unplaced"/>
</dbReference>
<dbReference type="RefSeq" id="XP_050508649.1">
    <property type="nucleotide sequence ID" value="XM_050652692.1"/>
</dbReference>
<dbReference type="EnsemblMetazoa" id="XM_050652692.1">
    <property type="protein sequence ID" value="XP_050508649.1"/>
    <property type="gene ID" value="LOC126885900"/>
</dbReference>
<keyword evidence="2" id="KW-1185">Reference proteome</keyword>
<evidence type="ECO:0000313" key="2">
    <source>
        <dbReference type="Proteomes" id="UP001652700"/>
    </source>
</evidence>
<evidence type="ECO:0000313" key="1">
    <source>
        <dbReference type="EnsemblMetazoa" id="XP_050508649.1"/>
    </source>
</evidence>
<proteinExistence type="predicted"/>